<dbReference type="AlphaFoldDB" id="F0VYK8"/>
<reference evidence="1" key="1">
    <citation type="journal article" date="2011" name="PLoS Biol.">
        <title>Gene gain and loss during evolution of obligate parasitism in the white rust pathogen of Arabidopsis thaliana.</title>
        <authorList>
            <person name="Kemen E."/>
            <person name="Gardiner A."/>
            <person name="Schultz-Larsen T."/>
            <person name="Kemen A.C."/>
            <person name="Balmuth A.L."/>
            <person name="Robert-Seilaniantz A."/>
            <person name="Bailey K."/>
            <person name="Holub E."/>
            <person name="Studholme D.J."/>
            <person name="Maclean D."/>
            <person name="Jones J.D."/>
        </authorList>
    </citation>
    <scope>NUCLEOTIDE SEQUENCE</scope>
</reference>
<reference evidence="1" key="2">
    <citation type="submission" date="2011-02" db="EMBL/GenBank/DDBJ databases">
        <authorList>
            <person name="MacLean D."/>
        </authorList>
    </citation>
    <scope>NUCLEOTIDE SEQUENCE</scope>
</reference>
<proteinExistence type="predicted"/>
<sequence length="72" mass="8133">MDHDLLLGRKRATPQLLFSRVPRFQCAFLDRQKSPSAILRVVIEALTGTISTWKNRVCVNNSNSGHCISLHD</sequence>
<dbReference type="HOGENOM" id="CLU_2727484_0_0_1"/>
<evidence type="ECO:0000313" key="1">
    <source>
        <dbReference type="EMBL" id="CCA13872.1"/>
    </source>
</evidence>
<dbReference type="EMBL" id="FR824046">
    <property type="protein sequence ID" value="CCA13872.1"/>
    <property type="molecule type" value="Genomic_DNA"/>
</dbReference>
<name>F0VYK8_9STRA</name>
<protein>
    <submittedName>
        <fullName evidence="1">AlNc14C1G15 protein</fullName>
    </submittedName>
</protein>
<accession>F0VYK8</accession>
<organism evidence="1">
    <name type="scientific">Albugo laibachii Nc14</name>
    <dbReference type="NCBI Taxonomy" id="890382"/>
    <lineage>
        <taxon>Eukaryota</taxon>
        <taxon>Sar</taxon>
        <taxon>Stramenopiles</taxon>
        <taxon>Oomycota</taxon>
        <taxon>Peronosporomycetes</taxon>
        <taxon>Albuginales</taxon>
        <taxon>Albuginaceae</taxon>
        <taxon>Albugo</taxon>
    </lineage>
</organism>
<gene>
    <name evidence="1" type="primary">AlNc14C1G15</name>
    <name evidence="1" type="ORF">ALNC14_000150</name>
</gene>